<protein>
    <submittedName>
        <fullName evidence="1">Uncharacterized protein</fullName>
    </submittedName>
</protein>
<dbReference type="OrthoDB" id="9805449at2"/>
<evidence type="ECO:0000313" key="1">
    <source>
        <dbReference type="EMBL" id="BAP54976.1"/>
    </source>
</evidence>
<proteinExistence type="predicted"/>
<gene>
    <name evidence="1" type="ORF">THII_0679</name>
</gene>
<sequence>MKLQALPKTEKLTKEINHLIERAGATTDEVTLARWVKEAQQLIDNGIDQIGGYILLFAIAVFRRDVRQLKKNYQQAITKGVSDNPFIYINYFNSLINLGYISADFDIVLAASKIFLNNLKVISESIDYAISAGQYQFAQELIENFHKLSPNNQLPEEEMVAFAQKRNLNEAEIQKYISIAMEVFHHLQNPAKIIIEMRGEIFADEESEWIQLGIWIDNISVEELADITFNLCDALAEENFSLETTSQFLVSYHLWERTL</sequence>
<dbReference type="HOGENOM" id="CLU_1073389_0_0_6"/>
<organism evidence="1 2">
    <name type="scientific">Thioploca ingrica</name>
    <dbReference type="NCBI Taxonomy" id="40754"/>
    <lineage>
        <taxon>Bacteria</taxon>
        <taxon>Pseudomonadati</taxon>
        <taxon>Pseudomonadota</taxon>
        <taxon>Gammaproteobacteria</taxon>
        <taxon>Thiotrichales</taxon>
        <taxon>Thiotrichaceae</taxon>
        <taxon>Thioploca</taxon>
    </lineage>
</organism>
<reference evidence="1 2" key="1">
    <citation type="journal article" date="2014" name="ISME J.">
        <title>Ecophysiology of Thioploca ingrica as revealed by the complete genome sequence supplemented with proteomic evidence.</title>
        <authorList>
            <person name="Kojima H."/>
            <person name="Ogura Y."/>
            <person name="Yamamoto N."/>
            <person name="Togashi T."/>
            <person name="Mori H."/>
            <person name="Watanabe T."/>
            <person name="Nemoto F."/>
            <person name="Kurokawa K."/>
            <person name="Hayashi T."/>
            <person name="Fukui M."/>
        </authorList>
    </citation>
    <scope>NUCLEOTIDE SEQUENCE [LARGE SCALE GENOMIC DNA]</scope>
</reference>
<accession>A0A090BUE7</accession>
<dbReference type="AlphaFoldDB" id="A0A090BUE7"/>
<dbReference type="EMBL" id="AP014633">
    <property type="protein sequence ID" value="BAP54976.1"/>
    <property type="molecule type" value="Genomic_DNA"/>
</dbReference>
<keyword evidence="2" id="KW-1185">Reference proteome</keyword>
<evidence type="ECO:0000313" key="2">
    <source>
        <dbReference type="Proteomes" id="UP000031623"/>
    </source>
</evidence>
<dbReference type="KEGG" id="tig:THII_0679"/>
<dbReference type="Proteomes" id="UP000031623">
    <property type="component" value="Chromosome"/>
</dbReference>
<name>A0A090BUE7_9GAMM</name>